<keyword evidence="1" id="KW-0472">Membrane</keyword>
<proteinExistence type="predicted"/>
<name>A0A6I2KZG4_9BURK</name>
<evidence type="ECO:0000259" key="2">
    <source>
        <dbReference type="Pfam" id="PF05707"/>
    </source>
</evidence>
<comment type="caution">
    <text evidence="3">The sequence shown here is derived from an EMBL/GenBank/DDBJ whole genome shotgun (WGS) entry which is preliminary data.</text>
</comment>
<accession>A0A6I2KZG4</accession>
<feature type="domain" description="Zona occludens toxin N-terminal" evidence="2">
    <location>
        <begin position="6"/>
        <end position="207"/>
    </location>
</feature>
<dbReference type="AlphaFoldDB" id="A0A6I2KZG4"/>
<dbReference type="Pfam" id="PF05707">
    <property type="entry name" value="Zot"/>
    <property type="match status" value="1"/>
</dbReference>
<protein>
    <submittedName>
        <fullName evidence="3">Zonular occludens toxin</fullName>
    </submittedName>
</protein>
<keyword evidence="4" id="KW-1185">Reference proteome</keyword>
<keyword evidence="1" id="KW-1133">Transmembrane helix</keyword>
<dbReference type="EMBL" id="WKJK01000006">
    <property type="protein sequence ID" value="MRW91033.1"/>
    <property type="molecule type" value="Genomic_DNA"/>
</dbReference>
<dbReference type="RefSeq" id="WP_154377034.1">
    <property type="nucleotide sequence ID" value="NZ_WKJK01000006.1"/>
</dbReference>
<gene>
    <name evidence="3" type="ORF">GJ699_13640</name>
</gene>
<reference evidence="3 4" key="1">
    <citation type="submission" date="2019-11" db="EMBL/GenBank/DDBJ databases">
        <title>Novel species isolated from a subtropical stream in China.</title>
        <authorList>
            <person name="Lu H."/>
        </authorList>
    </citation>
    <scope>NUCLEOTIDE SEQUENCE [LARGE SCALE GENOMIC DNA]</scope>
    <source>
        <strain evidence="3 4">FT80W</strain>
    </source>
</reference>
<dbReference type="InterPro" id="IPR008900">
    <property type="entry name" value="Zot_N"/>
</dbReference>
<evidence type="ECO:0000313" key="3">
    <source>
        <dbReference type="EMBL" id="MRW91033.1"/>
    </source>
</evidence>
<organism evidence="3 4">
    <name type="scientific">Duganella guangzhouensis</name>
    <dbReference type="NCBI Taxonomy" id="2666084"/>
    <lineage>
        <taxon>Bacteria</taxon>
        <taxon>Pseudomonadati</taxon>
        <taxon>Pseudomonadota</taxon>
        <taxon>Betaproteobacteria</taxon>
        <taxon>Burkholderiales</taxon>
        <taxon>Oxalobacteraceae</taxon>
        <taxon>Telluria group</taxon>
        <taxon>Duganella</taxon>
    </lineage>
</organism>
<evidence type="ECO:0000313" key="4">
    <source>
        <dbReference type="Proteomes" id="UP000433309"/>
    </source>
</evidence>
<evidence type="ECO:0000256" key="1">
    <source>
        <dbReference type="SAM" id="Phobius"/>
    </source>
</evidence>
<dbReference type="InterPro" id="IPR027417">
    <property type="entry name" value="P-loop_NTPase"/>
</dbReference>
<keyword evidence="1" id="KW-0812">Transmembrane</keyword>
<dbReference type="Gene3D" id="3.40.50.300">
    <property type="entry name" value="P-loop containing nucleotide triphosphate hydrolases"/>
    <property type="match status" value="1"/>
</dbReference>
<feature type="transmembrane region" description="Helical" evidence="1">
    <location>
        <begin position="225"/>
        <end position="247"/>
    </location>
</feature>
<dbReference type="Proteomes" id="UP000433309">
    <property type="component" value="Unassembled WGS sequence"/>
</dbReference>
<sequence>MPINAYTGLMGSGKSFECVSSVIVPAIAKGRRVVTNVDGIDGEAIRAFVHERQGIELEKLGSVVHCQNDDVFKEDFLPYGQPVDTFCCPGDLVCIDEAWRFWGTDSKIHTNHRIFFREHRHYVHPDTKVSCDLVLMVQDIGDLHRILKAVVELSFRTTKAKSLGLNKVYRVEMWEGWKQTIKARVAVQIKKYDKDVFPLYSSYTGGKGNEVTVDDRQNILKNPKLWAMAVGTILCGVVSVYGVMHFFGNKGDARPTSVKTTVIPQIPNTTPAVTSPTPSSHRAFSDDWRAAGSITIPQGKFIVLVSSSGALRYEHPSVFKFAGQAVIGDVDGAKVTAFSGIPPTRTAIAGQIKTEISK</sequence>